<feature type="domain" description="AMP-dependent synthetase/ligase" evidence="1">
    <location>
        <begin position="158"/>
        <end position="552"/>
    </location>
</feature>
<dbReference type="InterPro" id="IPR042099">
    <property type="entry name" value="ANL_N_sf"/>
</dbReference>
<dbReference type="Gene3D" id="3.30.300.30">
    <property type="match status" value="1"/>
</dbReference>
<dbReference type="EMBL" id="GG738893">
    <property type="protein sequence ID" value="EFC40354.1"/>
    <property type="molecule type" value="Genomic_DNA"/>
</dbReference>
<proteinExistence type="predicted"/>
<dbReference type="GeneID" id="8854785"/>
<dbReference type="SUPFAM" id="SSF56801">
    <property type="entry name" value="Acetyl-CoA synthetase-like"/>
    <property type="match status" value="1"/>
</dbReference>
<dbReference type="KEGG" id="ngr:NAEGRDRAFT_71800"/>
<dbReference type="VEuPathDB" id="AmoebaDB:NAEGRDRAFT_71800"/>
<organism evidence="3">
    <name type="scientific">Naegleria gruberi</name>
    <name type="common">Amoeba</name>
    <dbReference type="NCBI Taxonomy" id="5762"/>
    <lineage>
        <taxon>Eukaryota</taxon>
        <taxon>Discoba</taxon>
        <taxon>Heterolobosea</taxon>
        <taxon>Tetramitia</taxon>
        <taxon>Eutetramitia</taxon>
        <taxon>Vahlkampfiidae</taxon>
        <taxon>Naegleria</taxon>
    </lineage>
</organism>
<evidence type="ECO:0000313" key="3">
    <source>
        <dbReference type="Proteomes" id="UP000006671"/>
    </source>
</evidence>
<sequence>MLWKPSADSMEKSVMFAFSLFAREELNKQGNCSYEFTKMEMQDDPVKYHQKFFEWTVKDDRFWGLLWQFLKIKSFKNYSQVISRPKKISDEERKKQTEEEMLASLTTTHPHMGSRFFVGAKVNYAQNLLHKCLDPQYVNRVALLAIGENGIKGVTVPRVEMTYGELWNRVAKMAHYLRNELGVKKMDRVVSIMSNCSESIVALLAVTSIGAVWSSVSPDLGKKIVFARFQHIEPVVLFTTEYYTFNGKLFSTNETCKYLMHHVPTLRAVIKVKTLEYDEKFFPQFSRNTCLKEIMSNEDCVNKLTQHSRIKYVDYHSDVVNGGFLRNLSPTLCNEKDIQFEPVDVDHPVWIMYTSGSTGAPKCICQGFGVLINHIKETHLHCDVKDSDTSFVYTNCGWMMWNWCVSMLYTGCKNVLYDGSPLFPNALAMWKLIETEKITFFGTSSRYLSFMVTNKIDLVHKTKLDISHLRLITTTGSPLAPSTAVYLYKYMIPHVHLSSISGGTDLNGCFALGSPFLPVYPGELQCAGLGLDVQVWNDAGERIFGDNGELVCLNPFPSYPLFFWGEKNQKRYFESYFTTFDGIWAQGDLSEQTPRFGFYVKGRSDSTLNPGGVRIGTGDYYDVLQHVKEVVDSIVVGQRQKDGNEQVVLFVQLAPNLELNEQLVDKIHDTIKTHLSSRHRPSVIAQVNGVPVNVNGKKMEKFVKKLTNQDPVQPSEISSLKNPECVSAFLPVNWKTGSRVSKL</sequence>
<dbReference type="Gene3D" id="3.40.50.12780">
    <property type="entry name" value="N-terminal domain of ligase-like"/>
    <property type="match status" value="1"/>
</dbReference>
<gene>
    <name evidence="2" type="ORF">NAEGRDRAFT_71800</name>
</gene>
<dbReference type="NCBIfam" id="NF002937">
    <property type="entry name" value="PRK03584.1"/>
    <property type="match status" value="1"/>
</dbReference>
<dbReference type="AlphaFoldDB" id="D2VS37"/>
<dbReference type="PANTHER" id="PTHR42921">
    <property type="entry name" value="ACETOACETYL-COA SYNTHETASE"/>
    <property type="match status" value="1"/>
</dbReference>
<dbReference type="InterPro" id="IPR045851">
    <property type="entry name" value="AMP-bd_C_sf"/>
</dbReference>
<evidence type="ECO:0000313" key="2">
    <source>
        <dbReference type="EMBL" id="EFC40354.1"/>
    </source>
</evidence>
<accession>D2VS37</accession>
<name>D2VS37_NAEGR</name>
<dbReference type="OMA" id="MPNTWQT"/>
<keyword evidence="3" id="KW-1185">Reference proteome</keyword>
<evidence type="ECO:0000259" key="1">
    <source>
        <dbReference type="Pfam" id="PF00501"/>
    </source>
</evidence>
<dbReference type="InParanoid" id="D2VS37"/>
<reference evidence="2 3" key="1">
    <citation type="journal article" date="2010" name="Cell">
        <title>The genome of Naegleria gruberi illuminates early eukaryotic versatility.</title>
        <authorList>
            <person name="Fritz-Laylin L.K."/>
            <person name="Prochnik S.E."/>
            <person name="Ginger M.L."/>
            <person name="Dacks J.B."/>
            <person name="Carpenter M.L."/>
            <person name="Field M.C."/>
            <person name="Kuo A."/>
            <person name="Paredez A."/>
            <person name="Chapman J."/>
            <person name="Pham J."/>
            <person name="Shu S."/>
            <person name="Neupane R."/>
            <person name="Cipriano M."/>
            <person name="Mancuso J."/>
            <person name="Tu H."/>
            <person name="Salamov A."/>
            <person name="Lindquist E."/>
            <person name="Shapiro H."/>
            <person name="Lucas S."/>
            <person name="Grigoriev I.V."/>
            <person name="Cande W.Z."/>
            <person name="Fulton C."/>
            <person name="Rokhsar D.S."/>
            <person name="Dawson S.C."/>
        </authorList>
    </citation>
    <scope>NUCLEOTIDE SEQUENCE [LARGE SCALE GENOMIC DNA]</scope>
    <source>
        <strain evidence="2 3">NEG-M</strain>
    </source>
</reference>
<dbReference type="eggNOG" id="KOG1175">
    <property type="taxonomic scope" value="Eukaryota"/>
</dbReference>
<dbReference type="InterPro" id="IPR020845">
    <property type="entry name" value="AMP-binding_CS"/>
</dbReference>
<dbReference type="STRING" id="5762.D2VS37"/>
<dbReference type="OrthoDB" id="10253869at2759"/>
<protein>
    <submittedName>
        <fullName evidence="2">Predicted protein</fullName>
    </submittedName>
</protein>
<dbReference type="Proteomes" id="UP000006671">
    <property type="component" value="Unassembled WGS sequence"/>
</dbReference>
<dbReference type="PROSITE" id="PS00455">
    <property type="entry name" value="AMP_BINDING"/>
    <property type="match status" value="1"/>
</dbReference>
<dbReference type="GO" id="GO:0030729">
    <property type="term" value="F:acetoacetate-CoA ligase activity"/>
    <property type="evidence" value="ECO:0007669"/>
    <property type="project" value="TreeGrafter"/>
</dbReference>
<dbReference type="PANTHER" id="PTHR42921:SF1">
    <property type="entry name" value="ACETOACETYL-COA SYNTHETASE"/>
    <property type="match status" value="1"/>
</dbReference>
<dbReference type="Pfam" id="PF00501">
    <property type="entry name" value="AMP-binding"/>
    <property type="match status" value="1"/>
</dbReference>
<dbReference type="InterPro" id="IPR000873">
    <property type="entry name" value="AMP-dep_synth/lig_dom"/>
</dbReference>
<dbReference type="RefSeq" id="XP_002673098.1">
    <property type="nucleotide sequence ID" value="XM_002673052.1"/>
</dbReference>